<dbReference type="FunFam" id="3.40.50.800:FF:000001">
    <property type="entry name" value="Threonine--tRNA ligase"/>
    <property type="match status" value="1"/>
</dbReference>
<feature type="compositionally biased region" description="Basic and acidic residues" evidence="13">
    <location>
        <begin position="42"/>
        <end position="51"/>
    </location>
</feature>
<dbReference type="NCBIfam" id="TIGR00418">
    <property type="entry name" value="thrS"/>
    <property type="match status" value="1"/>
</dbReference>
<dbReference type="Pfam" id="PF00587">
    <property type="entry name" value="tRNA-synt_2b"/>
    <property type="match status" value="1"/>
</dbReference>
<comment type="similarity">
    <text evidence="1">Belongs to the class-II aminoacyl-tRNA synthetase family.</text>
</comment>
<dbReference type="InterPro" id="IPR033728">
    <property type="entry name" value="ThrRS_core"/>
</dbReference>
<dbReference type="Gene3D" id="3.30.930.10">
    <property type="entry name" value="Bira Bifunctional Protein, Domain 2"/>
    <property type="match status" value="1"/>
</dbReference>
<dbReference type="SUPFAM" id="SSF52954">
    <property type="entry name" value="Class II aaRS ABD-related"/>
    <property type="match status" value="1"/>
</dbReference>
<dbReference type="CDD" id="cd00771">
    <property type="entry name" value="ThrRS_core"/>
    <property type="match status" value="1"/>
</dbReference>
<feature type="compositionally biased region" description="Pro residues" evidence="13">
    <location>
        <begin position="13"/>
        <end position="31"/>
    </location>
</feature>
<keyword evidence="6" id="KW-0547">Nucleotide-binding</keyword>
<dbReference type="AlphaFoldDB" id="A0A927RGI4"/>
<dbReference type="GO" id="GO:0005524">
    <property type="term" value="F:ATP binding"/>
    <property type="evidence" value="ECO:0007669"/>
    <property type="project" value="UniProtKB-KW"/>
</dbReference>
<proteinExistence type="inferred from homology"/>
<dbReference type="GO" id="GO:0006435">
    <property type="term" value="P:threonyl-tRNA aminoacylation"/>
    <property type="evidence" value="ECO:0007669"/>
    <property type="project" value="UniProtKB-UniRule"/>
</dbReference>
<evidence type="ECO:0000256" key="4">
    <source>
        <dbReference type="ARBA" id="ARBA00022598"/>
    </source>
</evidence>
<dbReference type="GO" id="GO:0004829">
    <property type="term" value="F:threonine-tRNA ligase activity"/>
    <property type="evidence" value="ECO:0007669"/>
    <property type="project" value="UniProtKB-UniRule"/>
</dbReference>
<accession>A0A927RGI4</accession>
<evidence type="ECO:0000256" key="3">
    <source>
        <dbReference type="ARBA" id="ARBA00022490"/>
    </source>
</evidence>
<dbReference type="InterPro" id="IPR045864">
    <property type="entry name" value="aa-tRNA-synth_II/BPL/LPL"/>
</dbReference>
<evidence type="ECO:0000256" key="8">
    <source>
        <dbReference type="ARBA" id="ARBA00022840"/>
    </source>
</evidence>
<dbReference type="GO" id="GO:0005737">
    <property type="term" value="C:cytoplasm"/>
    <property type="evidence" value="ECO:0007669"/>
    <property type="project" value="UniProtKB-UniRule"/>
</dbReference>
<dbReference type="InterPro" id="IPR036621">
    <property type="entry name" value="Anticodon-bd_dom_sf"/>
</dbReference>
<keyword evidence="3" id="KW-0963">Cytoplasm</keyword>
<dbReference type="EMBL" id="JADBEM010000001">
    <property type="protein sequence ID" value="MBE1611220.1"/>
    <property type="molecule type" value="Genomic_DNA"/>
</dbReference>
<dbReference type="FunFam" id="3.30.930.10:FF:000002">
    <property type="entry name" value="Threonine--tRNA ligase"/>
    <property type="match status" value="1"/>
</dbReference>
<dbReference type="PRINTS" id="PR01047">
    <property type="entry name" value="TRNASYNTHTHR"/>
</dbReference>
<evidence type="ECO:0000256" key="2">
    <source>
        <dbReference type="ARBA" id="ARBA00013163"/>
    </source>
</evidence>
<dbReference type="SUPFAM" id="SSF55681">
    <property type="entry name" value="Class II aaRS and biotin synthetases"/>
    <property type="match status" value="1"/>
</dbReference>
<keyword evidence="7" id="KW-0862">Zinc</keyword>
<keyword evidence="4 15" id="KW-0436">Ligase</keyword>
<protein>
    <recommendedName>
        <fullName evidence="2 12">Threonine--tRNA ligase</fullName>
        <ecNumber evidence="2 12">6.1.1.3</ecNumber>
    </recommendedName>
</protein>
<organism evidence="15 16">
    <name type="scientific">Actinopolymorpha pittospori</name>
    <dbReference type="NCBI Taxonomy" id="648752"/>
    <lineage>
        <taxon>Bacteria</taxon>
        <taxon>Bacillati</taxon>
        <taxon>Actinomycetota</taxon>
        <taxon>Actinomycetes</taxon>
        <taxon>Propionibacteriales</taxon>
        <taxon>Actinopolymorphaceae</taxon>
        <taxon>Actinopolymorpha</taxon>
    </lineage>
</organism>
<evidence type="ECO:0000256" key="1">
    <source>
        <dbReference type="ARBA" id="ARBA00008226"/>
    </source>
</evidence>
<sequence>MVSFQSQSYVPQPAAPQPAAPQPPVPQPPNVAPDAAACADADPPHESPRDHRRLGRELRIFASDELVGAGFPLWLPDGAAIIAELERYILQAERRMGYRHVRTPPVGKRELYERSGHWQHFGPDIFPPIPVGGDELVLRPVMCPHHALVYRSRQRSHRELPLRIGEFGPMFRMERSGVVGGLTRVRGITLNDAHVFCPPEQAANEAALVLRMIDDAYAALGIEAAYHRLSLRGPAEAGKSYAGTEAMWQEAEAILRDALAQHGVAFQEAAGEAAFYGPKIDIQVYDAQGREFTLSTVQVDLYQPEQFDLEYVASDGGRRRPAMVHRSVLASMERMVAYLLEAYAGALPPWLAPVQVLVIPVGSEQADAAWELAGQAEAAGLRVEVDDRDETLGARIRAAQPRRAPYVVVVGPREADAGAVAVRLRGGRQLPPMPREEFLRRVRAGVDARQRDVALDG</sequence>
<evidence type="ECO:0000313" key="15">
    <source>
        <dbReference type="EMBL" id="MBE1611220.1"/>
    </source>
</evidence>
<name>A0A927RGI4_9ACTN</name>
<evidence type="ECO:0000256" key="6">
    <source>
        <dbReference type="ARBA" id="ARBA00022741"/>
    </source>
</evidence>
<comment type="caution">
    <text evidence="15">The sequence shown here is derived from an EMBL/GenBank/DDBJ whole genome shotgun (WGS) entry which is preliminary data.</text>
</comment>
<keyword evidence="5" id="KW-0479">Metal-binding</keyword>
<evidence type="ECO:0000256" key="13">
    <source>
        <dbReference type="SAM" id="MobiDB-lite"/>
    </source>
</evidence>
<gene>
    <name evidence="15" type="ORF">HEB94_008068</name>
</gene>
<dbReference type="InterPro" id="IPR047246">
    <property type="entry name" value="ThrRS_anticodon"/>
</dbReference>
<evidence type="ECO:0000256" key="9">
    <source>
        <dbReference type="ARBA" id="ARBA00022917"/>
    </source>
</evidence>
<evidence type="ECO:0000313" key="16">
    <source>
        <dbReference type="Proteomes" id="UP000638648"/>
    </source>
</evidence>
<dbReference type="GO" id="GO:0046872">
    <property type="term" value="F:metal ion binding"/>
    <property type="evidence" value="ECO:0007669"/>
    <property type="project" value="UniProtKB-KW"/>
</dbReference>
<evidence type="ECO:0000256" key="11">
    <source>
        <dbReference type="ARBA" id="ARBA00049515"/>
    </source>
</evidence>
<keyword evidence="16" id="KW-1185">Reference proteome</keyword>
<evidence type="ECO:0000256" key="7">
    <source>
        <dbReference type="ARBA" id="ARBA00022833"/>
    </source>
</evidence>
<dbReference type="InterPro" id="IPR002314">
    <property type="entry name" value="aa-tRNA-synt_IIb"/>
</dbReference>
<keyword evidence="8" id="KW-0067">ATP-binding</keyword>
<feature type="region of interest" description="Disordered" evidence="13">
    <location>
        <begin position="1"/>
        <end position="51"/>
    </location>
</feature>
<feature type="compositionally biased region" description="Low complexity" evidence="13">
    <location>
        <begin position="32"/>
        <end position="41"/>
    </location>
</feature>
<keyword evidence="10" id="KW-0030">Aminoacyl-tRNA synthetase</keyword>
<evidence type="ECO:0000256" key="5">
    <source>
        <dbReference type="ARBA" id="ARBA00022723"/>
    </source>
</evidence>
<dbReference type="Pfam" id="PF03129">
    <property type="entry name" value="HGTP_anticodon"/>
    <property type="match status" value="1"/>
</dbReference>
<dbReference type="CDD" id="cd00860">
    <property type="entry name" value="ThrRS_anticodon"/>
    <property type="match status" value="1"/>
</dbReference>
<dbReference type="PANTHER" id="PTHR11451">
    <property type="entry name" value="THREONINE-TRNA LIGASE"/>
    <property type="match status" value="1"/>
</dbReference>
<dbReference type="EC" id="6.1.1.3" evidence="2 12"/>
<feature type="domain" description="Aminoacyl-transfer RNA synthetases class-II family profile" evidence="14">
    <location>
        <begin position="76"/>
        <end position="348"/>
    </location>
</feature>
<evidence type="ECO:0000259" key="14">
    <source>
        <dbReference type="PROSITE" id="PS50862"/>
    </source>
</evidence>
<dbReference type="Proteomes" id="UP000638648">
    <property type="component" value="Unassembled WGS sequence"/>
</dbReference>
<dbReference type="InterPro" id="IPR002320">
    <property type="entry name" value="Thr-tRNA-ligase_IIa"/>
</dbReference>
<dbReference type="PROSITE" id="PS50862">
    <property type="entry name" value="AA_TRNA_LIGASE_II"/>
    <property type="match status" value="1"/>
</dbReference>
<keyword evidence="9" id="KW-0648">Protein biosynthesis</keyword>
<dbReference type="PANTHER" id="PTHR11451:SF56">
    <property type="entry name" value="THREONINE--TRNA LIGASE 1"/>
    <property type="match status" value="1"/>
</dbReference>
<dbReference type="RefSeq" id="WP_192754467.1">
    <property type="nucleotide sequence ID" value="NZ_BAABJL010000042.1"/>
</dbReference>
<comment type="catalytic activity">
    <reaction evidence="11">
        <text>tRNA(Thr) + L-threonine + ATP = L-threonyl-tRNA(Thr) + AMP + diphosphate + H(+)</text>
        <dbReference type="Rhea" id="RHEA:24624"/>
        <dbReference type="Rhea" id="RHEA-COMP:9670"/>
        <dbReference type="Rhea" id="RHEA-COMP:9704"/>
        <dbReference type="ChEBI" id="CHEBI:15378"/>
        <dbReference type="ChEBI" id="CHEBI:30616"/>
        <dbReference type="ChEBI" id="CHEBI:33019"/>
        <dbReference type="ChEBI" id="CHEBI:57926"/>
        <dbReference type="ChEBI" id="CHEBI:78442"/>
        <dbReference type="ChEBI" id="CHEBI:78534"/>
        <dbReference type="ChEBI" id="CHEBI:456215"/>
        <dbReference type="EC" id="6.1.1.3"/>
    </reaction>
</comment>
<evidence type="ECO:0000256" key="12">
    <source>
        <dbReference type="NCBIfam" id="TIGR00418"/>
    </source>
</evidence>
<evidence type="ECO:0000256" key="10">
    <source>
        <dbReference type="ARBA" id="ARBA00023146"/>
    </source>
</evidence>
<reference evidence="15" key="1">
    <citation type="submission" date="2020-10" db="EMBL/GenBank/DDBJ databases">
        <title>Sequencing the genomes of 1000 actinobacteria strains.</title>
        <authorList>
            <person name="Klenk H.-P."/>
        </authorList>
    </citation>
    <scope>NUCLEOTIDE SEQUENCE</scope>
    <source>
        <strain evidence="15">DSM 45354</strain>
    </source>
</reference>
<dbReference type="Gene3D" id="3.40.50.800">
    <property type="entry name" value="Anticodon-binding domain"/>
    <property type="match status" value="1"/>
</dbReference>
<dbReference type="InterPro" id="IPR006195">
    <property type="entry name" value="aa-tRNA-synth_II"/>
</dbReference>
<dbReference type="InterPro" id="IPR004154">
    <property type="entry name" value="Anticodon-bd"/>
</dbReference>